<proteinExistence type="predicted"/>
<gene>
    <name evidence="1" type="ORF">H8J20_27785</name>
</gene>
<protein>
    <submittedName>
        <fullName evidence="1">DUF2913 family protein</fullName>
    </submittedName>
</protein>
<name>A0AAW3WYU8_SERFO</name>
<dbReference type="Pfam" id="PF11140">
    <property type="entry name" value="DUF2913"/>
    <property type="match status" value="1"/>
</dbReference>
<dbReference type="AlphaFoldDB" id="A0AAW3WYU8"/>
<evidence type="ECO:0000313" key="2">
    <source>
        <dbReference type="Proteomes" id="UP000659084"/>
    </source>
</evidence>
<evidence type="ECO:0000313" key="1">
    <source>
        <dbReference type="EMBL" id="MBC3215919.1"/>
    </source>
</evidence>
<dbReference type="EMBL" id="JACNYO010000072">
    <property type="protein sequence ID" value="MBC3215919.1"/>
    <property type="molecule type" value="Genomic_DNA"/>
</dbReference>
<accession>A0AAW3WYU8</accession>
<comment type="caution">
    <text evidence="1">The sequence shown here is derived from an EMBL/GenBank/DDBJ whole genome shotgun (WGS) entry which is preliminary data.</text>
</comment>
<dbReference type="InterPro" id="IPR021316">
    <property type="entry name" value="DUF2913"/>
</dbReference>
<dbReference type="RefSeq" id="WP_065685485.1">
    <property type="nucleotide sequence ID" value="NZ_JACBIW010000064.1"/>
</dbReference>
<organism evidence="1 2">
    <name type="scientific">Serratia fonticola</name>
    <dbReference type="NCBI Taxonomy" id="47917"/>
    <lineage>
        <taxon>Bacteria</taxon>
        <taxon>Pseudomonadati</taxon>
        <taxon>Pseudomonadota</taxon>
        <taxon>Gammaproteobacteria</taxon>
        <taxon>Enterobacterales</taxon>
        <taxon>Yersiniaceae</taxon>
        <taxon>Serratia</taxon>
    </lineage>
</organism>
<dbReference type="Proteomes" id="UP000659084">
    <property type="component" value="Unassembled WGS sequence"/>
</dbReference>
<sequence>MLDKTESVTTENTTSALSHLAFCALAALGLARQDGMAGTQYAENLFLIRWLATAQKQKRFPKSVAVDINWLLERGRKHGAAGKLRQHLDSLWRSCSGNLAAQSDLFRLTYASETLKDQGWDNYVMDAHEWKSGVTLTPSLNNGFYVEKTALNAAFTQDGRHLHPVPFRIIGDTVAFIRVMTEYGLNARLVDSTPDHHTVALEPAKHCSLPNR</sequence>
<reference evidence="1" key="1">
    <citation type="submission" date="2020-08" db="EMBL/GenBank/DDBJ databases">
        <title>Food and environmental bacterial isolates.</title>
        <authorList>
            <person name="Richter L."/>
            <person name="Du Plessis E.M."/>
            <person name="Duvenage S."/>
            <person name="Allam M."/>
            <person name="Korsten L."/>
        </authorList>
    </citation>
    <scope>NUCLEOTIDE SEQUENCE</scope>
    <source>
        <strain evidence="1">UPMP2127</strain>
    </source>
</reference>